<feature type="transmembrane region" description="Helical" evidence="6">
    <location>
        <begin position="149"/>
        <end position="167"/>
    </location>
</feature>
<reference evidence="9 10" key="1">
    <citation type="journal article" date="2016" name="PLoS Pathog.">
        <title>Biosynthesis of antibiotic leucinostatins in bio-control fungus Purpureocillium lilacinum and their inhibition on phytophthora revealed by genome mining.</title>
        <authorList>
            <person name="Wang G."/>
            <person name="Liu Z."/>
            <person name="Lin R."/>
            <person name="Li E."/>
            <person name="Mao Z."/>
            <person name="Ling J."/>
            <person name="Yang Y."/>
            <person name="Yin W.B."/>
            <person name="Xie B."/>
        </authorList>
    </citation>
    <scope>NUCLEOTIDE SEQUENCE [LARGE SCALE GENOMIC DNA]</scope>
    <source>
        <strain evidence="9">170</strain>
    </source>
</reference>
<dbReference type="STRING" id="1380566.A0A179FUG1"/>
<feature type="compositionally biased region" description="Polar residues" evidence="5">
    <location>
        <begin position="253"/>
        <end position="262"/>
    </location>
</feature>
<dbReference type="KEGG" id="pchm:VFPPC_05339"/>
<keyword evidence="4 6" id="KW-0472">Membrane</keyword>
<feature type="region of interest" description="Disordered" evidence="5">
    <location>
        <begin position="1000"/>
        <end position="1021"/>
    </location>
</feature>
<dbReference type="EMBL" id="LSBJ02000003">
    <property type="protein sequence ID" value="OAQ69244.1"/>
    <property type="molecule type" value="Genomic_DNA"/>
</dbReference>
<dbReference type="GeneID" id="28848543"/>
<dbReference type="InterPro" id="IPR018823">
    <property type="entry name" value="ArAE_2_N"/>
</dbReference>
<dbReference type="PANTHER" id="PTHR37994">
    <property type="entry name" value="ARAE_2_N DOMAIN-CONTAINING PROTEIN-RELATED"/>
    <property type="match status" value="1"/>
</dbReference>
<feature type="region of interest" description="Disordered" evidence="5">
    <location>
        <begin position="229"/>
        <end position="262"/>
    </location>
</feature>
<feature type="transmembrane region" description="Helical" evidence="6">
    <location>
        <begin position="179"/>
        <end position="200"/>
    </location>
</feature>
<sequence length="1110" mass="123190">MSWLPRIRAKAGLDLPTMILMLKGSLPPLIGISMYQSTAVSTYFTTEGYLIPIISVLAVAILPRDKFIQNLILSVLLICVGSAISLLAIWSSIQARIHTSPAAAQPPPTAAAPLPYNSSQSAVCAVWLFVNIWLANLVRAKMPAFNLPVVIYSILVNTCLTTGPAFGTTTAAKAFVRELLCANLIGMGLATGVCVLIFPFNSRTIVVTDFRRLIGLLRGMVHMQGERLARSTQQKRTLQGEQQDTEEKEHQKSPTGPQFEINSANRLSEVADEVRGLAGKLYEELPFAKRDVAWGKLQADDISDIFTLLYNITIPLMAICTGIRILESDGVGGPCKTRGNESAELPYKQASKGEASDDVNEQMQLSFQALEELVDQGLEHAALCLEILPRPPKRPREVVTGGPDRANVDLEGADGQIYPGGVRFAAVINEKISGSYAKSNRILRSRLNELLMPFEDADLSHTQARMADTGLSSNLRRLCVTMYLHRLTLAATEAVQCLIVFTDEKVNSGIMEHKKLILPSRYRLWKWLRSILKKRGPGTSRDPDVLETNPAYYANSYTEKKDPERLPPKGIWQHIGTGLCRFSGFLGSRESAFGFRVACAAMSISILAFLKATQSFFQQQRLLWAMFTISIGMTITSGQSIFGFCCRVGGTLLAMVFSLAIWYIPDQKTPGIIIILWLFIFIEYYFVKFPRLVSTVIIIVTTQLVIVGYELQVRKLGEDVATRSGQPYYPIYLLGPYRLAVIAGGSLVAFFWTFFPCALTDRTWIRQDLSAMMYLLGNYFSVLNATIKPLLEDGPRAGESKSSRIQHLTNMRRKIFGKLTRTISSIESHIMWQRWEPAVGGSFPSQTYQKIFVSNTHVAGYLMLMSYAIAYGSAADKIDELEENGGKSGQEATGDVLDGIRRHWDSPQRWPSVQVLQRVELTDHTILSTLIMLSNALFSGQRLPPFLPIPEHQQMARRLVRLAGIDTPPDEDGKSKAGCQCSGSQSDLGLALVDLRQRRRSNDEENGQISRHSFRCQRRGDNPSLSRQVPLMAERRLYFMTQVCSSLICDELEDLARAVSKLVGIVDFSLHNNNSNGKRGSIKPGNVDVSPIERIAAVKGKAVEGIRQGW</sequence>
<comment type="caution">
    <text evidence="9">The sequence shown here is derived from an EMBL/GenBank/DDBJ whole genome shotgun (WGS) entry which is preliminary data.</text>
</comment>
<feature type="transmembrane region" description="Helical" evidence="6">
    <location>
        <begin position="593"/>
        <end position="610"/>
    </location>
</feature>
<name>A0A179FUG1_METCM</name>
<dbReference type="Pfam" id="PF13515">
    <property type="entry name" value="FUSC_2"/>
    <property type="match status" value="1"/>
</dbReference>
<dbReference type="RefSeq" id="XP_018146094.1">
    <property type="nucleotide sequence ID" value="XM_018284549.1"/>
</dbReference>
<evidence type="ECO:0000256" key="1">
    <source>
        <dbReference type="ARBA" id="ARBA00004141"/>
    </source>
</evidence>
<keyword evidence="3 6" id="KW-1133">Transmembrane helix</keyword>
<feature type="transmembrane region" description="Helical" evidence="6">
    <location>
        <begin position="41"/>
        <end position="62"/>
    </location>
</feature>
<feature type="domain" description="Putative ER transporter 6TM N-terminal" evidence="7">
    <location>
        <begin position="13"/>
        <end position="316"/>
    </location>
</feature>
<dbReference type="AlphaFoldDB" id="A0A179FUG1"/>
<evidence type="ECO:0000256" key="4">
    <source>
        <dbReference type="ARBA" id="ARBA00023136"/>
    </source>
</evidence>
<evidence type="ECO:0000259" key="7">
    <source>
        <dbReference type="Pfam" id="PF10337"/>
    </source>
</evidence>
<dbReference type="Proteomes" id="UP000078397">
    <property type="component" value="Unassembled WGS sequence"/>
</dbReference>
<dbReference type="GO" id="GO:0016020">
    <property type="term" value="C:membrane"/>
    <property type="evidence" value="ECO:0007669"/>
    <property type="project" value="UniProtKB-SubCell"/>
</dbReference>
<dbReference type="OrthoDB" id="2274698at2759"/>
<feature type="transmembrane region" description="Helical" evidence="6">
    <location>
        <begin position="731"/>
        <end position="755"/>
    </location>
</feature>
<evidence type="ECO:0000256" key="2">
    <source>
        <dbReference type="ARBA" id="ARBA00022692"/>
    </source>
</evidence>
<feature type="transmembrane region" description="Helical" evidence="6">
    <location>
        <begin position="671"/>
        <end position="687"/>
    </location>
</feature>
<organism evidence="9 10">
    <name type="scientific">Pochonia chlamydosporia 170</name>
    <dbReference type="NCBI Taxonomy" id="1380566"/>
    <lineage>
        <taxon>Eukaryota</taxon>
        <taxon>Fungi</taxon>
        <taxon>Dikarya</taxon>
        <taxon>Ascomycota</taxon>
        <taxon>Pezizomycotina</taxon>
        <taxon>Sordariomycetes</taxon>
        <taxon>Hypocreomycetidae</taxon>
        <taxon>Hypocreales</taxon>
        <taxon>Clavicipitaceae</taxon>
        <taxon>Pochonia</taxon>
    </lineage>
</organism>
<evidence type="ECO:0000313" key="9">
    <source>
        <dbReference type="EMBL" id="OAQ69244.1"/>
    </source>
</evidence>
<dbReference type="PANTHER" id="PTHR37994:SF4">
    <property type="entry name" value="ER TRANSPORTER 6TM N-TERMINAL DOMAIN-CONTAINING PROTEIN-RELATED"/>
    <property type="match status" value="1"/>
</dbReference>
<evidence type="ECO:0000256" key="5">
    <source>
        <dbReference type="SAM" id="MobiDB-lite"/>
    </source>
</evidence>
<feature type="domain" description="Integral membrane bound transporter" evidence="8">
    <location>
        <begin position="615"/>
        <end position="752"/>
    </location>
</feature>
<feature type="transmembrane region" description="Helical" evidence="6">
    <location>
        <begin position="648"/>
        <end position="664"/>
    </location>
</feature>
<dbReference type="InterPro" id="IPR049453">
    <property type="entry name" value="Memb_transporter_dom"/>
</dbReference>
<evidence type="ECO:0000259" key="8">
    <source>
        <dbReference type="Pfam" id="PF13515"/>
    </source>
</evidence>
<protein>
    <submittedName>
        <fullName evidence="9">MFS transporter</fullName>
    </submittedName>
</protein>
<gene>
    <name evidence="9" type="ORF">VFPPC_05339</name>
</gene>
<evidence type="ECO:0000313" key="10">
    <source>
        <dbReference type="Proteomes" id="UP000078397"/>
    </source>
</evidence>
<keyword evidence="2 6" id="KW-0812">Transmembrane</keyword>
<feature type="transmembrane region" description="Helical" evidence="6">
    <location>
        <begin position="71"/>
        <end position="93"/>
    </location>
</feature>
<dbReference type="Pfam" id="PF10337">
    <property type="entry name" value="ArAE_2_N"/>
    <property type="match status" value="1"/>
</dbReference>
<accession>A0A179FUG1</accession>
<proteinExistence type="predicted"/>
<keyword evidence="10" id="KW-1185">Reference proteome</keyword>
<feature type="transmembrane region" description="Helical" evidence="6">
    <location>
        <begin position="693"/>
        <end position="711"/>
    </location>
</feature>
<evidence type="ECO:0000256" key="3">
    <source>
        <dbReference type="ARBA" id="ARBA00022989"/>
    </source>
</evidence>
<feature type="compositionally biased region" description="Polar residues" evidence="5">
    <location>
        <begin position="230"/>
        <end position="242"/>
    </location>
</feature>
<evidence type="ECO:0000256" key="6">
    <source>
        <dbReference type="SAM" id="Phobius"/>
    </source>
</evidence>
<feature type="transmembrane region" description="Helical" evidence="6">
    <location>
        <begin position="622"/>
        <end position="642"/>
    </location>
</feature>
<comment type="subcellular location">
    <subcellularLocation>
        <location evidence="1">Membrane</location>
        <topology evidence="1">Multi-pass membrane protein</topology>
    </subcellularLocation>
</comment>